<dbReference type="EMBL" id="DF238778">
    <property type="protein sequence ID" value="GAC93887.1"/>
    <property type="molecule type" value="Genomic_DNA"/>
</dbReference>
<protein>
    <submittedName>
        <fullName evidence="1">Uncharacterized protein</fullName>
    </submittedName>
</protein>
<dbReference type="Proteomes" id="UP000014071">
    <property type="component" value="Unassembled WGS sequence"/>
</dbReference>
<accession>R9NZ05</accession>
<keyword evidence="2" id="KW-1185">Reference proteome</keyword>
<evidence type="ECO:0000313" key="2">
    <source>
        <dbReference type="Proteomes" id="UP000014071"/>
    </source>
</evidence>
<dbReference type="RefSeq" id="XP_012187474.1">
    <property type="nucleotide sequence ID" value="XM_012332084.1"/>
</dbReference>
<reference evidence="2" key="1">
    <citation type="journal article" date="2013" name="Genome Announc.">
        <title>Draft genome sequence of the basidiomycetous yeast-like fungus Pseudozyma hubeiensis SY62, which produces an abundant amount of the biosurfactant mannosylerythritol lipids.</title>
        <authorList>
            <person name="Konishi M."/>
            <person name="Hatada Y."/>
            <person name="Horiuchi J."/>
        </authorList>
    </citation>
    <scope>NUCLEOTIDE SEQUENCE [LARGE SCALE GENOMIC DNA]</scope>
    <source>
        <strain evidence="2">SY62</strain>
    </source>
</reference>
<dbReference type="HOGENOM" id="CLU_2050664_0_0_1"/>
<dbReference type="AlphaFoldDB" id="R9NZ05"/>
<evidence type="ECO:0000313" key="1">
    <source>
        <dbReference type="EMBL" id="GAC93887.1"/>
    </source>
</evidence>
<dbReference type="GeneID" id="24106753"/>
<gene>
    <name evidence="1" type="ORF">PHSY_001454</name>
</gene>
<sequence>MFGTLSLSCATCGSLFPTLFQIRSTSKSERRERESKTINHTCKEQSLCCRRRRGKNTFRPKVSRAVLLRLGMSVGVPERVLSVAAVAGVRLLCATIAPFPSFSSSSSTYTIRCFDVVDIV</sequence>
<organism evidence="1 2">
    <name type="scientific">Pseudozyma hubeiensis (strain SY62)</name>
    <name type="common">Yeast</name>
    <dbReference type="NCBI Taxonomy" id="1305764"/>
    <lineage>
        <taxon>Eukaryota</taxon>
        <taxon>Fungi</taxon>
        <taxon>Dikarya</taxon>
        <taxon>Basidiomycota</taxon>
        <taxon>Ustilaginomycotina</taxon>
        <taxon>Ustilaginomycetes</taxon>
        <taxon>Ustilaginales</taxon>
        <taxon>Ustilaginaceae</taxon>
        <taxon>Pseudozyma</taxon>
    </lineage>
</organism>
<proteinExistence type="predicted"/>
<name>R9NZ05_PSEHS</name>